<dbReference type="Pfam" id="PF03695">
    <property type="entry name" value="UPF0149"/>
    <property type="match status" value="1"/>
</dbReference>
<dbReference type="Pfam" id="PF02810">
    <property type="entry name" value="SEC-C"/>
    <property type="match status" value="1"/>
</dbReference>
<dbReference type="InterPro" id="IPR004027">
    <property type="entry name" value="SEC_C_motif"/>
</dbReference>
<dbReference type="EMBL" id="JAQQXR010000004">
    <property type="protein sequence ID" value="MDC8758223.1"/>
    <property type="molecule type" value="Genomic_DNA"/>
</dbReference>
<dbReference type="SUPFAM" id="SSF103642">
    <property type="entry name" value="Sec-C motif"/>
    <property type="match status" value="1"/>
</dbReference>
<dbReference type="InterPro" id="IPR011978">
    <property type="entry name" value="YgfB-like"/>
</dbReference>
<evidence type="ECO:0000313" key="2">
    <source>
        <dbReference type="Proteomes" id="UP001221208"/>
    </source>
</evidence>
<accession>A0ABT5JZR4</accession>
<keyword evidence="2" id="KW-1185">Reference proteome</keyword>
<reference evidence="1 2" key="1">
    <citation type="submission" date="2022-10" db="EMBL/GenBank/DDBJ databases">
        <title>Janthinobacterium sp. hw3 Genome sequencing.</title>
        <authorList>
            <person name="Park S."/>
        </authorList>
    </citation>
    <scope>NUCLEOTIDE SEQUENCE [LARGE SCALE GENOMIC DNA]</scope>
    <source>
        <strain evidence="2">hw3</strain>
    </source>
</reference>
<proteinExistence type="predicted"/>
<comment type="caution">
    <text evidence="1">The sequence shown here is derived from an EMBL/GenBank/DDBJ whole genome shotgun (WGS) entry which is preliminary data.</text>
</comment>
<dbReference type="SUPFAM" id="SSF101327">
    <property type="entry name" value="YgfB-like"/>
    <property type="match status" value="1"/>
</dbReference>
<dbReference type="PANTHER" id="PTHR33747">
    <property type="entry name" value="UPF0225 PROTEIN SCO1677"/>
    <property type="match status" value="1"/>
</dbReference>
<dbReference type="Gene3D" id="1.20.120.740">
    <property type="entry name" value="YgfB uncharacterised protein family UPF0149, PF03695"/>
    <property type="match status" value="1"/>
</dbReference>
<sequence length="233" mass="25225">MSKQAMTGPLSDDEYADLDTLLAAPELGERAMDVSTLEGFLTAVAIGPNPVLPSQWLPWVWDMEAGAAGMSGLGAGDAERIAGLVMRHYNHMVTWMTQDPDSFDPIYTCGAEWGAAEWCEGFLLGMQLDGDGWRPLQVSEPAWFAPFMRLGTSDGAALTAQHDDAGHWMDEVVPSVVKINAFWMRQRGVPMPASAHEGGKRPVVRETPKVGRNDPCHCGSGKKYKKCCGAAEA</sequence>
<organism evidence="1 2">
    <name type="scientific">Janthinobacterium fluminis</name>
    <dbReference type="NCBI Taxonomy" id="2987524"/>
    <lineage>
        <taxon>Bacteria</taxon>
        <taxon>Pseudomonadati</taxon>
        <taxon>Pseudomonadota</taxon>
        <taxon>Betaproteobacteria</taxon>
        <taxon>Burkholderiales</taxon>
        <taxon>Oxalobacteraceae</taxon>
        <taxon>Janthinobacterium</taxon>
    </lineage>
</organism>
<dbReference type="InterPro" id="IPR036255">
    <property type="entry name" value="YgfB-like_sf"/>
</dbReference>
<dbReference type="Proteomes" id="UP001221208">
    <property type="component" value="Unassembled WGS sequence"/>
</dbReference>
<dbReference type="RefSeq" id="WP_273670902.1">
    <property type="nucleotide sequence ID" value="NZ_JAQQXR010000004.1"/>
</dbReference>
<dbReference type="NCBIfam" id="TIGR02292">
    <property type="entry name" value="ygfB_yecA"/>
    <property type="match status" value="1"/>
</dbReference>
<protein>
    <submittedName>
        <fullName evidence="1">UPF0149 family protein</fullName>
    </submittedName>
</protein>
<name>A0ABT5JZR4_9BURK</name>
<dbReference type="PANTHER" id="PTHR33747:SF1">
    <property type="entry name" value="ADENYLATE CYCLASE-ASSOCIATED CAP C-TERMINAL DOMAIN-CONTAINING PROTEIN"/>
    <property type="match status" value="1"/>
</dbReference>
<evidence type="ECO:0000313" key="1">
    <source>
        <dbReference type="EMBL" id="MDC8758223.1"/>
    </source>
</evidence>
<gene>
    <name evidence="1" type="ORF">OIK44_11550</name>
</gene>
<dbReference type="Gene3D" id="3.10.450.50">
    <property type="match status" value="1"/>
</dbReference>